<dbReference type="EMBL" id="JACHFH010000006">
    <property type="protein sequence ID" value="MBB5335545.1"/>
    <property type="molecule type" value="Genomic_DNA"/>
</dbReference>
<comment type="subcellular location">
    <subcellularLocation>
        <location evidence="1">Cytoplasm</location>
    </subcellularLocation>
</comment>
<accession>A0A840USQ7</accession>
<protein>
    <submittedName>
        <fullName evidence="3">TalC/MipB family fructose-6-phosphate aldolase</fullName>
    </submittedName>
</protein>
<dbReference type="InterPro" id="IPR033919">
    <property type="entry name" value="TSA/FSA_arc/bac"/>
</dbReference>
<reference evidence="3 4" key="1">
    <citation type="submission" date="2020-08" db="EMBL/GenBank/DDBJ databases">
        <title>Genomic Encyclopedia of Type Strains, Phase IV (KMG-IV): sequencing the most valuable type-strain genomes for metagenomic binning, comparative biology and taxonomic classification.</title>
        <authorList>
            <person name="Goeker M."/>
        </authorList>
    </citation>
    <scope>NUCLEOTIDE SEQUENCE [LARGE SCALE GENOMIC DNA]</scope>
    <source>
        <strain evidence="3 4">DSM 24661</strain>
    </source>
</reference>
<dbReference type="InterPro" id="IPR013785">
    <property type="entry name" value="Aldolase_TIM"/>
</dbReference>
<dbReference type="Proteomes" id="UP000559117">
    <property type="component" value="Unassembled WGS sequence"/>
</dbReference>
<keyword evidence="4" id="KW-1185">Reference proteome</keyword>
<evidence type="ECO:0000313" key="4">
    <source>
        <dbReference type="Proteomes" id="UP000559117"/>
    </source>
</evidence>
<comment type="caution">
    <text evidence="3">The sequence shown here is derived from an EMBL/GenBank/DDBJ whole genome shotgun (WGS) entry which is preliminary data.</text>
</comment>
<keyword evidence="2" id="KW-0704">Schiff base</keyword>
<dbReference type="PANTHER" id="PTHR10683:SF28">
    <property type="entry name" value="TRANSALDOLASE C"/>
    <property type="match status" value="1"/>
</dbReference>
<dbReference type="GO" id="GO:0005737">
    <property type="term" value="C:cytoplasm"/>
    <property type="evidence" value="ECO:0007669"/>
    <property type="project" value="UniProtKB-SubCell"/>
</dbReference>
<dbReference type="CDD" id="cd00956">
    <property type="entry name" value="Transaldolase_FSA"/>
    <property type="match status" value="1"/>
</dbReference>
<dbReference type="NCBIfam" id="NF009299">
    <property type="entry name" value="PRK12656.1"/>
    <property type="match status" value="1"/>
</dbReference>
<sequence length="225" mass="24478">MRYLIDTANLKMIEKCNDLLPLAGITSNPSIIKKEGKIDFFNHLKKIRSIIGADKSLHVQILAQDYAGIMDEAHTILQKIDKDVFIKIPVTPNGLKAIMALKKENVNITATAIYTKTQGFMAMEAGADYIAPYFNRMENLDIDAAATIASFAEMIAVYGYGTQILAASFKNIAQVNTAFGAGAQTATIAPDILLAAFAVPSIQKAVDDFAADWQAIYGNKTLNKL</sequence>
<gene>
    <name evidence="3" type="ORF">HNR32_000672</name>
</gene>
<dbReference type="PANTHER" id="PTHR10683">
    <property type="entry name" value="TRANSALDOLASE"/>
    <property type="match status" value="1"/>
</dbReference>
<dbReference type="Gene3D" id="3.20.20.70">
    <property type="entry name" value="Aldolase class I"/>
    <property type="match status" value="1"/>
</dbReference>
<dbReference type="GO" id="GO:0016832">
    <property type="term" value="F:aldehyde-lyase activity"/>
    <property type="evidence" value="ECO:0007669"/>
    <property type="project" value="InterPro"/>
</dbReference>
<dbReference type="PROSITE" id="PS01054">
    <property type="entry name" value="TRANSALDOLASE_1"/>
    <property type="match status" value="1"/>
</dbReference>
<dbReference type="InterPro" id="IPR001585">
    <property type="entry name" value="TAL/FSA"/>
</dbReference>
<name>A0A840USQ7_9FIRM</name>
<evidence type="ECO:0000256" key="1">
    <source>
        <dbReference type="ARBA" id="ARBA00004496"/>
    </source>
</evidence>
<dbReference type="Pfam" id="PF00923">
    <property type="entry name" value="TAL_FSA"/>
    <property type="match status" value="1"/>
</dbReference>
<dbReference type="InterPro" id="IPR018225">
    <property type="entry name" value="Transaldolase_AS"/>
</dbReference>
<dbReference type="AlphaFoldDB" id="A0A840USQ7"/>
<dbReference type="GO" id="GO:0005975">
    <property type="term" value="P:carbohydrate metabolic process"/>
    <property type="evidence" value="ECO:0007669"/>
    <property type="project" value="InterPro"/>
</dbReference>
<organism evidence="3 4">
    <name type="scientific">Pectinatus brassicae</name>
    <dbReference type="NCBI Taxonomy" id="862415"/>
    <lineage>
        <taxon>Bacteria</taxon>
        <taxon>Bacillati</taxon>
        <taxon>Bacillota</taxon>
        <taxon>Negativicutes</taxon>
        <taxon>Selenomonadales</taxon>
        <taxon>Selenomonadaceae</taxon>
        <taxon>Pectinatus</taxon>
    </lineage>
</organism>
<evidence type="ECO:0000256" key="2">
    <source>
        <dbReference type="ARBA" id="ARBA00023270"/>
    </source>
</evidence>
<proteinExistence type="predicted"/>
<dbReference type="RefSeq" id="WP_183859627.1">
    <property type="nucleotide sequence ID" value="NZ_JACHFH010000006.1"/>
</dbReference>
<evidence type="ECO:0000313" key="3">
    <source>
        <dbReference type="EMBL" id="MBB5335545.1"/>
    </source>
</evidence>
<dbReference type="SUPFAM" id="SSF51569">
    <property type="entry name" value="Aldolase"/>
    <property type="match status" value="1"/>
</dbReference>